<dbReference type="OrthoDB" id="554695at2"/>
<evidence type="ECO:0000256" key="4">
    <source>
        <dbReference type="ARBA" id="ARBA00022475"/>
    </source>
</evidence>
<dbReference type="Proteomes" id="UP000283003">
    <property type="component" value="Unassembled WGS sequence"/>
</dbReference>
<keyword evidence="6 8" id="KW-1133">Transmembrane helix</keyword>
<evidence type="ECO:0000256" key="8">
    <source>
        <dbReference type="RuleBase" id="RU363041"/>
    </source>
</evidence>
<dbReference type="EMBL" id="RXOL01000001">
    <property type="protein sequence ID" value="RVQ69227.1"/>
    <property type="molecule type" value="Genomic_DNA"/>
</dbReference>
<evidence type="ECO:0000313" key="10">
    <source>
        <dbReference type="Proteomes" id="UP000283003"/>
    </source>
</evidence>
<evidence type="ECO:0000256" key="2">
    <source>
        <dbReference type="ARBA" id="ARBA00009142"/>
    </source>
</evidence>
<comment type="similarity">
    <text evidence="2 8">Belongs to the 4-toluene sulfonate uptake permease (TSUP) (TC 2.A.102) family.</text>
</comment>
<dbReference type="Pfam" id="PF01925">
    <property type="entry name" value="TauE"/>
    <property type="match status" value="1"/>
</dbReference>
<keyword evidence="7 8" id="KW-0472">Membrane</keyword>
<evidence type="ECO:0000256" key="1">
    <source>
        <dbReference type="ARBA" id="ARBA00004651"/>
    </source>
</evidence>
<dbReference type="PANTHER" id="PTHR30269">
    <property type="entry name" value="TRANSMEMBRANE PROTEIN YFCA"/>
    <property type="match status" value="1"/>
</dbReference>
<protein>
    <recommendedName>
        <fullName evidence="8">Probable membrane transporter protein</fullName>
    </recommendedName>
</protein>
<comment type="subcellular location">
    <subcellularLocation>
        <location evidence="1 8">Cell membrane</location>
        <topology evidence="1 8">Multi-pass membrane protein</topology>
    </subcellularLocation>
</comment>
<feature type="transmembrane region" description="Helical" evidence="8">
    <location>
        <begin position="186"/>
        <end position="209"/>
    </location>
</feature>
<accession>A0A437H0R6</accession>
<dbReference type="AlphaFoldDB" id="A0A437H0R6"/>
<dbReference type="InterPro" id="IPR002781">
    <property type="entry name" value="TM_pro_TauE-like"/>
</dbReference>
<gene>
    <name evidence="9" type="ORF">EKN06_03235</name>
</gene>
<dbReference type="PANTHER" id="PTHR30269:SF0">
    <property type="entry name" value="MEMBRANE TRANSPORTER PROTEIN YFCA-RELATED"/>
    <property type="match status" value="1"/>
</dbReference>
<name>A0A437H0R6_9SPHN</name>
<organism evidence="9 10">
    <name type="scientific">Croceicoccus ponticola</name>
    <dbReference type="NCBI Taxonomy" id="2217664"/>
    <lineage>
        <taxon>Bacteria</taxon>
        <taxon>Pseudomonadati</taxon>
        <taxon>Pseudomonadota</taxon>
        <taxon>Alphaproteobacteria</taxon>
        <taxon>Sphingomonadales</taxon>
        <taxon>Erythrobacteraceae</taxon>
        <taxon>Croceicoccus</taxon>
    </lineage>
</organism>
<sequence length="253" mass="26937">MEIELWLIVVLTCVAVFTGFLDAVAGGGGLVMMPALLFAGLPPSLALGTNKIQSLAGTTMALRNFARAGLVDWRKEKWLVLIVFVGAGVGSLMIQLISARILELMVPLLLTGVALYVIFSPRMDDTKRHELLSRKGYAPVATAIGFYDGFFGPGTGSFFAATFVGLRGEGLTRATGHAKLLNVATNVASVLIFALGGKIVWLLGLAMAVGSMTGSWIGSRFAVRHGAKLIRPLLVTISLLLTAKLLYNWFVPS</sequence>
<feature type="transmembrane region" description="Helical" evidence="8">
    <location>
        <begin position="104"/>
        <end position="119"/>
    </location>
</feature>
<feature type="transmembrane region" description="Helical" evidence="8">
    <location>
        <begin position="78"/>
        <end position="98"/>
    </location>
</feature>
<evidence type="ECO:0000256" key="7">
    <source>
        <dbReference type="ARBA" id="ARBA00023136"/>
    </source>
</evidence>
<keyword evidence="5 8" id="KW-0812">Transmembrane</keyword>
<proteinExistence type="inferred from homology"/>
<feature type="transmembrane region" description="Helical" evidence="8">
    <location>
        <begin position="6"/>
        <end position="39"/>
    </location>
</feature>
<keyword evidence="3" id="KW-0813">Transport</keyword>
<feature type="transmembrane region" description="Helical" evidence="8">
    <location>
        <begin position="229"/>
        <end position="250"/>
    </location>
</feature>
<evidence type="ECO:0000256" key="6">
    <source>
        <dbReference type="ARBA" id="ARBA00022989"/>
    </source>
</evidence>
<evidence type="ECO:0000256" key="3">
    <source>
        <dbReference type="ARBA" id="ARBA00022448"/>
    </source>
</evidence>
<evidence type="ECO:0000313" key="9">
    <source>
        <dbReference type="EMBL" id="RVQ69227.1"/>
    </source>
</evidence>
<comment type="caution">
    <text evidence="9">The sequence shown here is derived from an EMBL/GenBank/DDBJ whole genome shotgun (WGS) entry which is preliminary data.</text>
</comment>
<feature type="transmembrane region" description="Helical" evidence="8">
    <location>
        <begin position="140"/>
        <end position="166"/>
    </location>
</feature>
<evidence type="ECO:0000256" key="5">
    <source>
        <dbReference type="ARBA" id="ARBA00022692"/>
    </source>
</evidence>
<reference evidence="9 10" key="1">
    <citation type="submission" date="2018-12" db="EMBL/GenBank/DDBJ databases">
        <title>Croceicoccus ponticola sp. nov., a lipolytic bacterium isolated from seawater.</title>
        <authorList>
            <person name="Yoon J.-H."/>
        </authorList>
    </citation>
    <scope>NUCLEOTIDE SEQUENCE [LARGE SCALE GENOMIC DNA]</scope>
    <source>
        <strain evidence="9 10">GM-16</strain>
    </source>
</reference>
<keyword evidence="10" id="KW-1185">Reference proteome</keyword>
<dbReference type="GO" id="GO:0005886">
    <property type="term" value="C:plasma membrane"/>
    <property type="evidence" value="ECO:0007669"/>
    <property type="project" value="UniProtKB-SubCell"/>
</dbReference>
<dbReference type="InterPro" id="IPR052017">
    <property type="entry name" value="TSUP"/>
</dbReference>
<keyword evidence="4 8" id="KW-1003">Cell membrane</keyword>
<dbReference type="RefSeq" id="WP_127611416.1">
    <property type="nucleotide sequence ID" value="NZ_RXOL01000001.1"/>
</dbReference>